<dbReference type="AlphaFoldDB" id="A0A545T0A5"/>
<evidence type="ECO:0000313" key="2">
    <source>
        <dbReference type="Proteomes" id="UP000315252"/>
    </source>
</evidence>
<protein>
    <submittedName>
        <fullName evidence="1">Uncharacterized protein</fullName>
    </submittedName>
</protein>
<dbReference type="RefSeq" id="WP_142899724.1">
    <property type="nucleotide sequence ID" value="NZ_ML660067.1"/>
</dbReference>
<sequence>MDRMLMERLSLTLRFRGLWPCLLAAALFSGMTASHGQERKLEAAEITALLSGRAALGENRGLVFASHYDRWPRTQVLARTRFF</sequence>
<dbReference type="Proteomes" id="UP000315252">
    <property type="component" value="Unassembled WGS sequence"/>
</dbReference>
<keyword evidence="2" id="KW-1185">Reference proteome</keyword>
<proteinExistence type="predicted"/>
<name>A0A545T0A5_9PROT</name>
<dbReference type="EMBL" id="VHSH01000016">
    <property type="protein sequence ID" value="TQV70655.1"/>
    <property type="molecule type" value="Genomic_DNA"/>
</dbReference>
<gene>
    <name evidence="1" type="ORF">FKG95_27755</name>
</gene>
<comment type="caution">
    <text evidence="1">The sequence shown here is derived from an EMBL/GenBank/DDBJ whole genome shotgun (WGS) entry which is preliminary data.</text>
</comment>
<evidence type="ECO:0000313" key="1">
    <source>
        <dbReference type="EMBL" id="TQV70655.1"/>
    </source>
</evidence>
<accession>A0A545T0A5</accession>
<organism evidence="1 2">
    <name type="scientific">Denitrobaculum tricleocarpae</name>
    <dbReference type="NCBI Taxonomy" id="2591009"/>
    <lineage>
        <taxon>Bacteria</taxon>
        <taxon>Pseudomonadati</taxon>
        <taxon>Pseudomonadota</taxon>
        <taxon>Alphaproteobacteria</taxon>
        <taxon>Rhodospirillales</taxon>
        <taxon>Rhodospirillaceae</taxon>
        <taxon>Denitrobaculum</taxon>
    </lineage>
</organism>
<reference evidence="1 2" key="1">
    <citation type="submission" date="2019-06" db="EMBL/GenBank/DDBJ databases">
        <title>Whole genome sequence for Rhodospirillaceae sp. R148.</title>
        <authorList>
            <person name="Wang G."/>
        </authorList>
    </citation>
    <scope>NUCLEOTIDE SEQUENCE [LARGE SCALE GENOMIC DNA]</scope>
    <source>
        <strain evidence="1 2">R148</strain>
    </source>
</reference>